<dbReference type="PRINTS" id="PR01805">
    <property type="entry name" value="VACJLIPOPROT"/>
</dbReference>
<protein>
    <recommendedName>
        <fullName evidence="6">ABC transporter</fullName>
    </recommendedName>
</protein>
<evidence type="ECO:0000256" key="2">
    <source>
        <dbReference type="ARBA" id="ARBA00022729"/>
    </source>
</evidence>
<organism evidence="4 5">
    <name type="scientific">Ketobacter alkanivorans</name>
    <dbReference type="NCBI Taxonomy" id="1917421"/>
    <lineage>
        <taxon>Bacteria</taxon>
        <taxon>Pseudomonadati</taxon>
        <taxon>Pseudomonadota</taxon>
        <taxon>Gammaproteobacteria</taxon>
        <taxon>Pseudomonadales</taxon>
        <taxon>Ketobacteraceae</taxon>
        <taxon>Ketobacter</taxon>
    </lineage>
</organism>
<evidence type="ECO:0000256" key="3">
    <source>
        <dbReference type="SAM" id="SignalP"/>
    </source>
</evidence>
<evidence type="ECO:0008006" key="6">
    <source>
        <dbReference type="Google" id="ProtNLM"/>
    </source>
</evidence>
<reference evidence="5" key="1">
    <citation type="submission" date="2017-08" db="EMBL/GenBank/DDBJ databases">
        <title>Direct submision.</title>
        <authorList>
            <person name="Kim S.-J."/>
            <person name="Rhee S.-K."/>
        </authorList>
    </citation>
    <scope>NUCLEOTIDE SEQUENCE [LARGE SCALE GENOMIC DNA]</scope>
    <source>
        <strain evidence="5">GI5</strain>
    </source>
</reference>
<dbReference type="Proteomes" id="UP000235116">
    <property type="component" value="Chromosome"/>
</dbReference>
<proteinExistence type="inferred from homology"/>
<dbReference type="Pfam" id="PF04333">
    <property type="entry name" value="MlaA"/>
    <property type="match status" value="1"/>
</dbReference>
<dbReference type="AlphaFoldDB" id="A0A2K9LUZ7"/>
<evidence type="ECO:0000313" key="5">
    <source>
        <dbReference type="Proteomes" id="UP000235116"/>
    </source>
</evidence>
<dbReference type="RefSeq" id="WP_101896057.1">
    <property type="nucleotide sequence ID" value="NZ_CP022684.1"/>
</dbReference>
<feature type="signal peptide" evidence="3">
    <location>
        <begin position="1"/>
        <end position="31"/>
    </location>
</feature>
<dbReference type="GO" id="GO:0016020">
    <property type="term" value="C:membrane"/>
    <property type="evidence" value="ECO:0007669"/>
    <property type="project" value="InterPro"/>
</dbReference>
<dbReference type="PANTHER" id="PTHR30035">
    <property type="entry name" value="LIPOPROTEIN VACJ-RELATED"/>
    <property type="match status" value="1"/>
</dbReference>
<accession>A0A2K9LUZ7</accession>
<dbReference type="GO" id="GO:0120010">
    <property type="term" value="P:intermembrane phospholipid transfer"/>
    <property type="evidence" value="ECO:0007669"/>
    <property type="project" value="TreeGrafter"/>
</dbReference>
<dbReference type="OrthoDB" id="9785326at2"/>
<dbReference type="PANTHER" id="PTHR30035:SF3">
    <property type="entry name" value="INTERMEMBRANE PHOSPHOLIPID TRANSPORT SYSTEM LIPOPROTEIN MLAA"/>
    <property type="match status" value="1"/>
</dbReference>
<dbReference type="EMBL" id="CP022684">
    <property type="protein sequence ID" value="AUM14684.1"/>
    <property type="molecule type" value="Genomic_DNA"/>
</dbReference>
<name>A0A2K9LUZ7_9GAMM</name>
<sequence>MTNPPCTDWIIRRCHYFLMMLVLAFCNTVSANTESPGNERDPLEGFNRAIFTFNDTLDYYVLKPVATGYDKAMPDPLQDGVSNFFNNVGEIKTIVNDLFQLKFKQAGLDSTRFLVNTTVGIFGFIDIASRIGLDRHDEDFGQTLGYWGVGSGPYLVLPFLGPNTLRDSAGMVPDYYISPYKAVDHDLTRYSIRGLEIVDLRTSFLEAEKLIAGDRYAFFRDAYLQRRDFLVSDGQMTDDFLDDGDLFDDFDDEEEEAFDIEGSDF</sequence>
<comment type="similarity">
    <text evidence="1">Belongs to the MlaA family.</text>
</comment>
<dbReference type="KEGG" id="kak:Kalk_20610"/>
<evidence type="ECO:0000313" key="4">
    <source>
        <dbReference type="EMBL" id="AUM14684.1"/>
    </source>
</evidence>
<dbReference type="InterPro" id="IPR007428">
    <property type="entry name" value="MlaA"/>
</dbReference>
<keyword evidence="5" id="KW-1185">Reference proteome</keyword>
<evidence type="ECO:0000256" key="1">
    <source>
        <dbReference type="ARBA" id="ARBA00010634"/>
    </source>
</evidence>
<feature type="chain" id="PRO_5014823895" description="ABC transporter" evidence="3">
    <location>
        <begin position="32"/>
        <end position="265"/>
    </location>
</feature>
<gene>
    <name evidence="4" type="ORF">Kalk_20610</name>
</gene>
<keyword evidence="2 3" id="KW-0732">Signal</keyword>